<gene>
    <name evidence="2" type="ORF">STCU_10645</name>
</gene>
<feature type="signal peptide" evidence="1">
    <location>
        <begin position="1"/>
        <end position="23"/>
    </location>
</feature>
<proteinExistence type="predicted"/>
<feature type="chain" id="PRO_5004558616" evidence="1">
    <location>
        <begin position="24"/>
        <end position="456"/>
    </location>
</feature>
<dbReference type="PROSITE" id="PS51257">
    <property type="entry name" value="PROKAR_LIPOPROTEIN"/>
    <property type="match status" value="1"/>
</dbReference>
<dbReference type="Proteomes" id="UP000015354">
    <property type="component" value="Unassembled WGS sequence"/>
</dbReference>
<protein>
    <submittedName>
        <fullName evidence="2">Uncharacterized protein</fullName>
    </submittedName>
</protein>
<organism evidence="2 3">
    <name type="scientific">Strigomonas culicis</name>
    <dbReference type="NCBI Taxonomy" id="28005"/>
    <lineage>
        <taxon>Eukaryota</taxon>
        <taxon>Discoba</taxon>
        <taxon>Euglenozoa</taxon>
        <taxon>Kinetoplastea</taxon>
        <taxon>Metakinetoplastina</taxon>
        <taxon>Trypanosomatida</taxon>
        <taxon>Trypanosomatidae</taxon>
        <taxon>Strigomonadinae</taxon>
        <taxon>Strigomonas</taxon>
    </lineage>
</organism>
<reference evidence="2 3" key="1">
    <citation type="journal article" date="2013" name="PLoS ONE">
        <title>Predicting the Proteins of Angomonas deanei, Strigomonas culicis and Their Respective Endosymbionts Reveals New Aspects of the Trypanosomatidae Family.</title>
        <authorList>
            <person name="Motta M.C."/>
            <person name="Martins A.C."/>
            <person name="de Souza S.S."/>
            <person name="Catta-Preta C.M."/>
            <person name="Silva R."/>
            <person name="Klein C.C."/>
            <person name="de Almeida L.G."/>
            <person name="de Lima Cunha O."/>
            <person name="Ciapina L.P."/>
            <person name="Brocchi M."/>
            <person name="Colabardini A.C."/>
            <person name="de Araujo Lima B."/>
            <person name="Machado C.R."/>
            <person name="de Almeida Soares C.M."/>
            <person name="Probst C.M."/>
            <person name="de Menezes C.B."/>
            <person name="Thompson C.E."/>
            <person name="Bartholomeu D.C."/>
            <person name="Gradia D.F."/>
            <person name="Pavoni D.P."/>
            <person name="Grisard E.C."/>
            <person name="Fantinatti-Garboggini F."/>
            <person name="Marchini F.K."/>
            <person name="Rodrigues-Luiz G.F."/>
            <person name="Wagner G."/>
            <person name="Goldman G.H."/>
            <person name="Fietto J.L."/>
            <person name="Elias M.C."/>
            <person name="Goldman M.H."/>
            <person name="Sagot M.F."/>
            <person name="Pereira M."/>
            <person name="Stoco P.H."/>
            <person name="de Mendonca-Neto R.P."/>
            <person name="Teixeira S.M."/>
            <person name="Maciel T.E."/>
            <person name="de Oliveira Mendes T.A."/>
            <person name="Urmenyi T.P."/>
            <person name="de Souza W."/>
            <person name="Schenkman S."/>
            <person name="de Vasconcelos A.T."/>
        </authorList>
    </citation>
    <scope>NUCLEOTIDE SEQUENCE [LARGE SCALE GENOMIC DNA]</scope>
</reference>
<name>S9US16_9TRYP</name>
<sequence length="456" mass="47941">MSTLVRYTFLFLVALFVVGCVDGASLSPAIVRAVFKIESNSGQLMTSEYTFCTAYEYNASVAEAYCSSGTGVRVQQSIAWNSMTPPGIYRRNLSTMGTAADAVSICAGYLCDMYSAIESQLSLATIALEAGTGGFSSAFPCSSCVNSTFILSTTNKTIVQTNVLPLAPVASAAAASLRADYCSGSTTCTTVCTLCLVRLVDPRYYVSAGTISGYDGDGSLLFPVKLSMCARSLSTILSYDDGSFLGDGYTALLTVEAHADSLSLPWELIRAIAAWIPQSAGSSTSLLRSGACVWAILASEKSAYRTGEYYTCQLDASLVGSLPPLSLSVDKGRILRSAGTPPYSESSCVFTLDLNELVEDGVLRLFSSGSVTAARRRVAAATYREPVLAIGVLLLKGDGRRHAQPCALHQRATAVAVDAAALSGRGARAHDGRVRVHAGGVLQPGARLLRASQSLR</sequence>
<evidence type="ECO:0000256" key="1">
    <source>
        <dbReference type="SAM" id="SignalP"/>
    </source>
</evidence>
<keyword evidence="1" id="KW-0732">Signal</keyword>
<keyword evidence="3" id="KW-1185">Reference proteome</keyword>
<evidence type="ECO:0000313" key="3">
    <source>
        <dbReference type="Proteomes" id="UP000015354"/>
    </source>
</evidence>
<dbReference type="AlphaFoldDB" id="S9US16"/>
<dbReference type="EMBL" id="ATMH01010505">
    <property type="protein sequence ID" value="EPY17396.1"/>
    <property type="molecule type" value="Genomic_DNA"/>
</dbReference>
<accession>S9US16</accession>
<evidence type="ECO:0000313" key="2">
    <source>
        <dbReference type="EMBL" id="EPY17396.1"/>
    </source>
</evidence>
<comment type="caution">
    <text evidence="2">The sequence shown here is derived from an EMBL/GenBank/DDBJ whole genome shotgun (WGS) entry which is preliminary data.</text>
</comment>